<proteinExistence type="predicted"/>
<dbReference type="AlphaFoldDB" id="A0A0C3ATM1"/>
<reference evidence="2" key="2">
    <citation type="submission" date="2015-01" db="EMBL/GenBank/DDBJ databases">
        <title>Evolutionary Origins and Diversification of the Mycorrhizal Mutualists.</title>
        <authorList>
            <consortium name="DOE Joint Genome Institute"/>
            <consortium name="Mycorrhizal Genomics Consortium"/>
            <person name="Kohler A."/>
            <person name="Kuo A."/>
            <person name="Nagy L.G."/>
            <person name="Floudas D."/>
            <person name="Copeland A."/>
            <person name="Barry K.W."/>
            <person name="Cichocki N."/>
            <person name="Veneault-Fourrey C."/>
            <person name="LaButti K."/>
            <person name="Lindquist E.A."/>
            <person name="Lipzen A."/>
            <person name="Lundell T."/>
            <person name="Morin E."/>
            <person name="Murat C."/>
            <person name="Riley R."/>
            <person name="Ohm R."/>
            <person name="Sun H."/>
            <person name="Tunlid A."/>
            <person name="Henrissat B."/>
            <person name="Grigoriev I.V."/>
            <person name="Hibbett D.S."/>
            <person name="Martin F."/>
        </authorList>
    </citation>
    <scope>NUCLEOTIDE SEQUENCE [LARGE SCALE GENOMIC DNA]</scope>
    <source>
        <strain evidence="2">MAFF 305830</strain>
    </source>
</reference>
<dbReference type="HOGENOM" id="CLU_454291_0_0_1"/>
<evidence type="ECO:0000313" key="2">
    <source>
        <dbReference type="Proteomes" id="UP000054097"/>
    </source>
</evidence>
<keyword evidence="2" id="KW-1185">Reference proteome</keyword>
<sequence length="601" mass="66212">MSYTHYPDYTFVSNDECVPHRSGNYAYRKLGQQQTSTRGDDNMCVAHPSPYHGGSYVLAPDFKYPIIKSVSSLEMPNTPSNLSWQAASSVLPPPAQLSSNQLDFNVQALFPISSSSSSRARNHPDVIPPGPLEDRCEAASFWNSSIGPQPVGFLLSNALSSDIYQLPTTTPETSSVFGSSFQNDLINGLTSMDIEGTEVGYYSQLTLWRPHSSHEDPCRVLPPAVDSNHPRIDQGARSEISWDAGCQNVYSTLTPAGSVPPLPAYSNLELKNISPLSLSSVQQKPIALPYNSTESGPNVADSVDWLIKPDMAREILSKASMFTGGQQPISVHPTRAKSQYWLAGDTNLDQVIQVEDTQVTEPDASIFSQFILTPTHTDSPQALPPPVDLTNYSVKQRGCLVRAFTKGSCHPSAALRGLLDFVLPSAFILNQTREPFLADKSATHILERILHLPQCPPIDFGNSKRSLFTLFVEKAVFRCLFCGMCCVRSHLCHKPFRCSGCQSCNPVDGYAQFGTSALLKDHLNGQIKKMKCGVCLSGVELRRGGMRRHWNSMHKHMPFPFHDHPRYRRIAVGSKQPDTSVSAFSEDVEGLLDYLPDCESD</sequence>
<protein>
    <submittedName>
        <fullName evidence="1">Uncharacterized protein</fullName>
    </submittedName>
</protein>
<evidence type="ECO:0000313" key="1">
    <source>
        <dbReference type="EMBL" id="KIM22606.1"/>
    </source>
</evidence>
<name>A0A0C3ATM1_SERVB</name>
<gene>
    <name evidence="1" type="ORF">M408DRAFT_11965</name>
</gene>
<accession>A0A0C3ATM1</accession>
<dbReference type="EMBL" id="KN824352">
    <property type="protein sequence ID" value="KIM22606.1"/>
    <property type="molecule type" value="Genomic_DNA"/>
</dbReference>
<reference evidence="1 2" key="1">
    <citation type="submission" date="2014-04" db="EMBL/GenBank/DDBJ databases">
        <authorList>
            <consortium name="DOE Joint Genome Institute"/>
            <person name="Kuo A."/>
            <person name="Zuccaro A."/>
            <person name="Kohler A."/>
            <person name="Nagy L.G."/>
            <person name="Floudas D."/>
            <person name="Copeland A."/>
            <person name="Barry K.W."/>
            <person name="Cichocki N."/>
            <person name="Veneault-Fourrey C."/>
            <person name="LaButti K."/>
            <person name="Lindquist E.A."/>
            <person name="Lipzen A."/>
            <person name="Lundell T."/>
            <person name="Morin E."/>
            <person name="Murat C."/>
            <person name="Sun H."/>
            <person name="Tunlid A."/>
            <person name="Henrissat B."/>
            <person name="Grigoriev I.V."/>
            <person name="Hibbett D.S."/>
            <person name="Martin F."/>
            <person name="Nordberg H.P."/>
            <person name="Cantor M.N."/>
            <person name="Hua S.X."/>
        </authorList>
    </citation>
    <scope>NUCLEOTIDE SEQUENCE [LARGE SCALE GENOMIC DNA]</scope>
    <source>
        <strain evidence="1 2">MAFF 305830</strain>
    </source>
</reference>
<organism evidence="1 2">
    <name type="scientific">Serendipita vermifera MAFF 305830</name>
    <dbReference type="NCBI Taxonomy" id="933852"/>
    <lineage>
        <taxon>Eukaryota</taxon>
        <taxon>Fungi</taxon>
        <taxon>Dikarya</taxon>
        <taxon>Basidiomycota</taxon>
        <taxon>Agaricomycotina</taxon>
        <taxon>Agaricomycetes</taxon>
        <taxon>Sebacinales</taxon>
        <taxon>Serendipitaceae</taxon>
        <taxon>Serendipita</taxon>
    </lineage>
</organism>
<dbReference type="Proteomes" id="UP000054097">
    <property type="component" value="Unassembled WGS sequence"/>
</dbReference>